<sequence length="256" mass="30065">MAISLPMEVMEIIFNLQNIHTLHNLILVNRQWSSIAIQSLWNDSFSKILSNYEGDKLLIKTLLVCDNLIPLIEEIKINKQIINDGTYNSCDLLSKMWTNCAVINARKSKFLDHPFFCTEFDKESANDFENFHNEYTLLLVETKKYLSNYTNMTDEFGFDNIRLPKWTCMDSELRTEHFYNIGFDNLLECVKIWVKKQDVIYVLQNNDGFKALAKHDFYLVSAILRRVLVTDYDKVTLKSEYISKWNAHGIDLSKEF</sequence>
<evidence type="ECO:0000313" key="3">
    <source>
        <dbReference type="Proteomes" id="UP000789570"/>
    </source>
</evidence>
<dbReference type="EMBL" id="CAJVPQ010002550">
    <property type="protein sequence ID" value="CAG8601225.1"/>
    <property type="molecule type" value="Genomic_DNA"/>
</dbReference>
<dbReference type="SUPFAM" id="SSF81383">
    <property type="entry name" value="F-box domain"/>
    <property type="match status" value="1"/>
</dbReference>
<organism evidence="2 3">
    <name type="scientific">Funneliformis caledonium</name>
    <dbReference type="NCBI Taxonomy" id="1117310"/>
    <lineage>
        <taxon>Eukaryota</taxon>
        <taxon>Fungi</taxon>
        <taxon>Fungi incertae sedis</taxon>
        <taxon>Mucoromycota</taxon>
        <taxon>Glomeromycotina</taxon>
        <taxon>Glomeromycetes</taxon>
        <taxon>Glomerales</taxon>
        <taxon>Glomeraceae</taxon>
        <taxon>Funneliformis</taxon>
    </lineage>
</organism>
<dbReference type="InterPro" id="IPR036047">
    <property type="entry name" value="F-box-like_dom_sf"/>
</dbReference>
<keyword evidence="3" id="KW-1185">Reference proteome</keyword>
<comment type="caution">
    <text evidence="2">The sequence shown here is derived from an EMBL/GenBank/DDBJ whole genome shotgun (WGS) entry which is preliminary data.</text>
</comment>
<protein>
    <submittedName>
        <fullName evidence="2">5548_t:CDS:1</fullName>
    </submittedName>
</protein>
<dbReference type="InterPro" id="IPR001810">
    <property type="entry name" value="F-box_dom"/>
</dbReference>
<dbReference type="AlphaFoldDB" id="A0A9N9CI66"/>
<evidence type="ECO:0000259" key="1">
    <source>
        <dbReference type="PROSITE" id="PS50181"/>
    </source>
</evidence>
<dbReference type="PROSITE" id="PS50181">
    <property type="entry name" value="FBOX"/>
    <property type="match status" value="1"/>
</dbReference>
<reference evidence="2" key="1">
    <citation type="submission" date="2021-06" db="EMBL/GenBank/DDBJ databases">
        <authorList>
            <person name="Kallberg Y."/>
            <person name="Tangrot J."/>
            <person name="Rosling A."/>
        </authorList>
    </citation>
    <scope>NUCLEOTIDE SEQUENCE</scope>
    <source>
        <strain evidence="2">UK204</strain>
    </source>
</reference>
<name>A0A9N9CI66_9GLOM</name>
<evidence type="ECO:0000313" key="2">
    <source>
        <dbReference type="EMBL" id="CAG8601225.1"/>
    </source>
</evidence>
<accession>A0A9N9CI66</accession>
<proteinExistence type="predicted"/>
<dbReference type="Proteomes" id="UP000789570">
    <property type="component" value="Unassembled WGS sequence"/>
</dbReference>
<feature type="domain" description="F-box" evidence="1">
    <location>
        <begin position="1"/>
        <end position="48"/>
    </location>
</feature>
<gene>
    <name evidence="2" type="ORF">FCALED_LOCUS8600</name>
</gene>